<evidence type="ECO:0000313" key="3">
    <source>
        <dbReference type="Proteomes" id="UP000784294"/>
    </source>
</evidence>
<gene>
    <name evidence="2" type="ORF">PXEA_LOCUS782</name>
</gene>
<reference evidence="2" key="1">
    <citation type="submission" date="2018-11" db="EMBL/GenBank/DDBJ databases">
        <authorList>
            <consortium name="Pathogen Informatics"/>
        </authorList>
    </citation>
    <scope>NUCLEOTIDE SEQUENCE</scope>
</reference>
<dbReference type="EMBL" id="CAAALY010001533">
    <property type="protein sequence ID" value="VEL07342.1"/>
    <property type="molecule type" value="Genomic_DNA"/>
</dbReference>
<evidence type="ECO:0000256" key="1">
    <source>
        <dbReference type="SAM" id="SignalP"/>
    </source>
</evidence>
<name>A0A3S5CBD7_9PLAT</name>
<dbReference type="Proteomes" id="UP000784294">
    <property type="component" value="Unassembled WGS sequence"/>
</dbReference>
<sequence length="158" mass="18610">MFRLTYFFFLLFLLYPAFSLKKPVILIPGLGGSQSYKVLDKDHNATRIWIDPLSLLFYQKFTSSFRLTYNYSTKRTTDLSSNNFFPGWGEIWSISHIGGVFGFPIKYFNTLASELLKDPFYIDNFTIRGAPYDFRKSPCKHTFTFFIEAIYINYLIYL</sequence>
<feature type="signal peptide" evidence="1">
    <location>
        <begin position="1"/>
        <end position="19"/>
    </location>
</feature>
<keyword evidence="3" id="KW-1185">Reference proteome</keyword>
<dbReference type="AlphaFoldDB" id="A0A3S5CBD7"/>
<feature type="chain" id="PRO_5018729662" evidence="1">
    <location>
        <begin position="20"/>
        <end position="158"/>
    </location>
</feature>
<dbReference type="InterPro" id="IPR029058">
    <property type="entry name" value="AB_hydrolase_fold"/>
</dbReference>
<dbReference type="Gene3D" id="3.40.50.1820">
    <property type="entry name" value="alpha/beta hydrolase"/>
    <property type="match status" value="1"/>
</dbReference>
<protein>
    <submittedName>
        <fullName evidence="2">Uncharacterized protein</fullName>
    </submittedName>
</protein>
<organism evidence="2 3">
    <name type="scientific">Protopolystoma xenopodis</name>
    <dbReference type="NCBI Taxonomy" id="117903"/>
    <lineage>
        <taxon>Eukaryota</taxon>
        <taxon>Metazoa</taxon>
        <taxon>Spiralia</taxon>
        <taxon>Lophotrochozoa</taxon>
        <taxon>Platyhelminthes</taxon>
        <taxon>Monogenea</taxon>
        <taxon>Polyopisthocotylea</taxon>
        <taxon>Polystomatidea</taxon>
        <taxon>Polystomatidae</taxon>
        <taxon>Protopolystoma</taxon>
    </lineage>
</organism>
<dbReference type="PANTHER" id="PTHR11440">
    <property type="entry name" value="LECITHIN-CHOLESTEROL ACYLTRANSFERASE-RELATED"/>
    <property type="match status" value="1"/>
</dbReference>
<keyword evidence="1" id="KW-0732">Signal</keyword>
<dbReference type="OrthoDB" id="190846at2759"/>
<proteinExistence type="predicted"/>
<evidence type="ECO:0000313" key="2">
    <source>
        <dbReference type="EMBL" id="VEL07342.1"/>
    </source>
</evidence>
<accession>A0A3S5CBD7</accession>
<comment type="caution">
    <text evidence="2">The sequence shown here is derived from an EMBL/GenBank/DDBJ whole genome shotgun (WGS) entry which is preliminary data.</text>
</comment>